<feature type="binding site" evidence="2">
    <location>
        <begin position="165"/>
        <end position="168"/>
    </location>
    <ligand>
        <name>ATP</name>
        <dbReference type="ChEBI" id="CHEBI:30616"/>
    </ligand>
</feature>
<dbReference type="InterPro" id="IPR036597">
    <property type="entry name" value="Fido-like_dom_sf"/>
</dbReference>
<proteinExistence type="predicted"/>
<dbReference type="PROSITE" id="PS51459">
    <property type="entry name" value="FIDO"/>
    <property type="match status" value="1"/>
</dbReference>
<dbReference type="Pfam" id="PF02661">
    <property type="entry name" value="Fic"/>
    <property type="match status" value="1"/>
</dbReference>
<evidence type="ECO:0000313" key="4">
    <source>
        <dbReference type="EMBL" id="MBB5372704.1"/>
    </source>
</evidence>
<dbReference type="PANTHER" id="PTHR13504:SF38">
    <property type="entry name" value="FIDO DOMAIN-CONTAINING PROTEIN"/>
    <property type="match status" value="1"/>
</dbReference>
<evidence type="ECO:0000256" key="2">
    <source>
        <dbReference type="PIRSR" id="PIRSR640198-2"/>
    </source>
</evidence>
<name>A0A840VAU5_9PROT</name>
<sequence length="250" mass="27763">MVGDRGENTSLMQPLLIGKTSKRRHELTDLALDLAAKSAGFRRSLPEHLLASLANLVLAMNCYYSNLIEGHDIHPIDIERALKDDYSQDARKRNLQLEAKAHITVQQWINGGGIKGRTTTVESITEIHHRFCTALPDDLLWVEAPVTKEKIKVIPGRFRHSDVAVGRHIPVSAPAIPRFLKRYEKVYSQLGKAETVLATAAAHHRLAWIHPFVDGNGRVARLLSHAMLLDSIDTGTVWPVACGLARNVNS</sequence>
<protein>
    <submittedName>
        <fullName evidence="4">Fic family protein</fullName>
    </submittedName>
</protein>
<dbReference type="GO" id="GO:0005524">
    <property type="term" value="F:ATP binding"/>
    <property type="evidence" value="ECO:0007669"/>
    <property type="project" value="UniProtKB-KW"/>
</dbReference>
<keyword evidence="2" id="KW-0547">Nucleotide-binding</keyword>
<feature type="binding site" evidence="2">
    <location>
        <begin position="214"/>
        <end position="221"/>
    </location>
    <ligand>
        <name>ATP</name>
        <dbReference type="ChEBI" id="CHEBI:30616"/>
    </ligand>
</feature>
<feature type="active site" evidence="1">
    <location>
        <position position="210"/>
    </location>
</feature>
<gene>
    <name evidence="4" type="ORF">HNP71_000955</name>
</gene>
<dbReference type="InterPro" id="IPR040198">
    <property type="entry name" value="Fido_containing"/>
</dbReference>
<evidence type="ECO:0000313" key="5">
    <source>
        <dbReference type="Proteomes" id="UP000553706"/>
    </source>
</evidence>
<evidence type="ECO:0000259" key="3">
    <source>
        <dbReference type="PROSITE" id="PS51459"/>
    </source>
</evidence>
<accession>A0A840VAU5</accession>
<keyword evidence="5" id="KW-1185">Reference proteome</keyword>
<dbReference type="Gene3D" id="1.10.3290.10">
    <property type="entry name" value="Fido-like domain"/>
    <property type="match status" value="1"/>
</dbReference>
<dbReference type="PANTHER" id="PTHR13504">
    <property type="entry name" value="FIDO DOMAIN-CONTAINING PROTEIN DDB_G0283145"/>
    <property type="match status" value="1"/>
</dbReference>
<organism evidence="4 5">
    <name type="scientific">Acidocella aromatica</name>
    <dbReference type="NCBI Taxonomy" id="1303579"/>
    <lineage>
        <taxon>Bacteria</taxon>
        <taxon>Pseudomonadati</taxon>
        <taxon>Pseudomonadota</taxon>
        <taxon>Alphaproteobacteria</taxon>
        <taxon>Acetobacterales</taxon>
        <taxon>Acidocellaceae</taxon>
        <taxon>Acidocella</taxon>
    </lineage>
</organism>
<feature type="domain" description="Fido" evidence="3">
    <location>
        <begin position="119"/>
        <end position="250"/>
    </location>
</feature>
<dbReference type="SUPFAM" id="SSF140931">
    <property type="entry name" value="Fic-like"/>
    <property type="match status" value="1"/>
</dbReference>
<reference evidence="4 5" key="1">
    <citation type="submission" date="2020-08" db="EMBL/GenBank/DDBJ databases">
        <title>Genomic Encyclopedia of Type Strains, Phase IV (KMG-IV): sequencing the most valuable type-strain genomes for metagenomic binning, comparative biology and taxonomic classification.</title>
        <authorList>
            <person name="Goeker M."/>
        </authorList>
    </citation>
    <scope>NUCLEOTIDE SEQUENCE [LARGE SCALE GENOMIC DNA]</scope>
    <source>
        <strain evidence="4 5">DSM 27026</strain>
    </source>
</reference>
<dbReference type="InterPro" id="IPR003812">
    <property type="entry name" value="Fido"/>
</dbReference>
<comment type="caution">
    <text evidence="4">The sequence shown here is derived from an EMBL/GenBank/DDBJ whole genome shotgun (WGS) entry which is preliminary data.</text>
</comment>
<dbReference type="AlphaFoldDB" id="A0A840VAU5"/>
<keyword evidence="2" id="KW-0067">ATP-binding</keyword>
<dbReference type="EMBL" id="JACHFJ010000003">
    <property type="protein sequence ID" value="MBB5372704.1"/>
    <property type="molecule type" value="Genomic_DNA"/>
</dbReference>
<evidence type="ECO:0000256" key="1">
    <source>
        <dbReference type="PIRSR" id="PIRSR640198-1"/>
    </source>
</evidence>
<dbReference type="RefSeq" id="WP_221246636.1">
    <property type="nucleotide sequence ID" value="NZ_JACHFJ010000003.1"/>
</dbReference>
<dbReference type="Proteomes" id="UP000553706">
    <property type="component" value="Unassembled WGS sequence"/>
</dbReference>